<evidence type="ECO:0000313" key="2">
    <source>
        <dbReference type="EMBL" id="KAH8099713.1"/>
    </source>
</evidence>
<name>A0A8K0ULS7_9AGAR</name>
<organism evidence="2 3">
    <name type="scientific">Cristinia sonorae</name>
    <dbReference type="NCBI Taxonomy" id="1940300"/>
    <lineage>
        <taxon>Eukaryota</taxon>
        <taxon>Fungi</taxon>
        <taxon>Dikarya</taxon>
        <taxon>Basidiomycota</taxon>
        <taxon>Agaricomycotina</taxon>
        <taxon>Agaricomycetes</taxon>
        <taxon>Agaricomycetidae</taxon>
        <taxon>Agaricales</taxon>
        <taxon>Pleurotineae</taxon>
        <taxon>Stephanosporaceae</taxon>
        <taxon>Cristinia</taxon>
    </lineage>
</organism>
<gene>
    <name evidence="2" type="ORF">BXZ70DRAFT_211910</name>
</gene>
<sequence>MHQHTDDSSNASNAFFIYFFDGPLPMNPCMNEPPAISHAVDYSSQVSQFSPVDWNRREHAVRTFTWVTDINFSKPSSPPSDAPARSDTVFPISYEQPLPQDQREAYYQYLANALGPAQGVQESVGSYKAFMTQQNQTFYDRLLPGPSALLAPCNTPVISSVSHSPVLPHDSFSRLSGPAPVPSSQETEYSKWLLYGRRSVNSSVVSSPVTTPGLESPWFWGGPPAIPSDPAPVEKPLDISDILESPVLRSRHPTAAGMAQGQPSLSAASLNDLLQNIEQPSHSESADSPIVGSEVMNGFSHDISPANDSEEHARRTSVDLRTAKEPYGLEKTVAASAARCKERSRKRTSTRDPVVLSADGED</sequence>
<comment type="caution">
    <text evidence="2">The sequence shown here is derived from an EMBL/GenBank/DDBJ whole genome shotgun (WGS) entry which is preliminary data.</text>
</comment>
<dbReference type="EMBL" id="JAEVFJ010000018">
    <property type="protein sequence ID" value="KAH8099713.1"/>
    <property type="molecule type" value="Genomic_DNA"/>
</dbReference>
<dbReference type="OrthoDB" id="3038119at2759"/>
<proteinExistence type="predicted"/>
<reference evidence="2" key="1">
    <citation type="journal article" date="2021" name="New Phytol.">
        <title>Evolutionary innovations through gain and loss of genes in the ectomycorrhizal Boletales.</title>
        <authorList>
            <person name="Wu G."/>
            <person name="Miyauchi S."/>
            <person name="Morin E."/>
            <person name="Kuo A."/>
            <person name="Drula E."/>
            <person name="Varga T."/>
            <person name="Kohler A."/>
            <person name="Feng B."/>
            <person name="Cao Y."/>
            <person name="Lipzen A."/>
            <person name="Daum C."/>
            <person name="Hundley H."/>
            <person name="Pangilinan J."/>
            <person name="Johnson J."/>
            <person name="Barry K."/>
            <person name="LaButti K."/>
            <person name="Ng V."/>
            <person name="Ahrendt S."/>
            <person name="Min B."/>
            <person name="Choi I.G."/>
            <person name="Park H."/>
            <person name="Plett J.M."/>
            <person name="Magnuson J."/>
            <person name="Spatafora J.W."/>
            <person name="Nagy L.G."/>
            <person name="Henrissat B."/>
            <person name="Grigoriev I.V."/>
            <person name="Yang Z.L."/>
            <person name="Xu J."/>
            <person name="Martin F.M."/>
        </authorList>
    </citation>
    <scope>NUCLEOTIDE SEQUENCE</scope>
    <source>
        <strain evidence="2">KKN 215</strain>
    </source>
</reference>
<accession>A0A8K0ULS7</accession>
<feature type="region of interest" description="Disordered" evidence="1">
    <location>
        <begin position="280"/>
        <end position="362"/>
    </location>
</feature>
<dbReference type="Proteomes" id="UP000813824">
    <property type="component" value="Unassembled WGS sequence"/>
</dbReference>
<feature type="compositionally biased region" description="Basic and acidic residues" evidence="1">
    <location>
        <begin position="309"/>
        <end position="328"/>
    </location>
</feature>
<dbReference type="AlphaFoldDB" id="A0A8K0ULS7"/>
<protein>
    <submittedName>
        <fullName evidence="2">Uncharacterized protein</fullName>
    </submittedName>
</protein>
<evidence type="ECO:0000256" key="1">
    <source>
        <dbReference type="SAM" id="MobiDB-lite"/>
    </source>
</evidence>
<keyword evidence="3" id="KW-1185">Reference proteome</keyword>
<evidence type="ECO:0000313" key="3">
    <source>
        <dbReference type="Proteomes" id="UP000813824"/>
    </source>
</evidence>